<reference evidence="1 2" key="1">
    <citation type="journal article" date="2015" name="Proc. Natl. Acad. Sci. U.S.A.">
        <title>The resurrection genome of Boea hygrometrica: A blueprint for survival of dehydration.</title>
        <authorList>
            <person name="Xiao L."/>
            <person name="Yang G."/>
            <person name="Zhang L."/>
            <person name="Yang X."/>
            <person name="Zhao S."/>
            <person name="Ji Z."/>
            <person name="Zhou Q."/>
            <person name="Hu M."/>
            <person name="Wang Y."/>
            <person name="Chen M."/>
            <person name="Xu Y."/>
            <person name="Jin H."/>
            <person name="Xiao X."/>
            <person name="Hu G."/>
            <person name="Bao F."/>
            <person name="Hu Y."/>
            <person name="Wan P."/>
            <person name="Li L."/>
            <person name="Deng X."/>
            <person name="Kuang T."/>
            <person name="Xiang C."/>
            <person name="Zhu J.K."/>
            <person name="Oliver M.J."/>
            <person name="He Y."/>
        </authorList>
    </citation>
    <scope>NUCLEOTIDE SEQUENCE [LARGE SCALE GENOMIC DNA]</scope>
    <source>
        <strain evidence="2">cv. XS01</strain>
    </source>
</reference>
<evidence type="ECO:0000313" key="2">
    <source>
        <dbReference type="Proteomes" id="UP000250235"/>
    </source>
</evidence>
<dbReference type="EMBL" id="KV012806">
    <property type="protein sequence ID" value="KZV24471.1"/>
    <property type="molecule type" value="Genomic_DNA"/>
</dbReference>
<proteinExistence type="predicted"/>
<gene>
    <name evidence="1" type="ORF">F511_19102</name>
</gene>
<keyword evidence="2" id="KW-1185">Reference proteome</keyword>
<name>A0A2Z7ARD4_9LAMI</name>
<organism evidence="1 2">
    <name type="scientific">Dorcoceras hygrometricum</name>
    <dbReference type="NCBI Taxonomy" id="472368"/>
    <lineage>
        <taxon>Eukaryota</taxon>
        <taxon>Viridiplantae</taxon>
        <taxon>Streptophyta</taxon>
        <taxon>Embryophyta</taxon>
        <taxon>Tracheophyta</taxon>
        <taxon>Spermatophyta</taxon>
        <taxon>Magnoliopsida</taxon>
        <taxon>eudicotyledons</taxon>
        <taxon>Gunneridae</taxon>
        <taxon>Pentapetalae</taxon>
        <taxon>asterids</taxon>
        <taxon>lamiids</taxon>
        <taxon>Lamiales</taxon>
        <taxon>Gesneriaceae</taxon>
        <taxon>Didymocarpoideae</taxon>
        <taxon>Trichosporeae</taxon>
        <taxon>Loxocarpinae</taxon>
        <taxon>Dorcoceras</taxon>
    </lineage>
</organism>
<evidence type="ECO:0000313" key="1">
    <source>
        <dbReference type="EMBL" id="KZV24471.1"/>
    </source>
</evidence>
<sequence>MSDSIFCLTSAYLFRSFPLTSASFFIRFLLSSDLFSTSDLSSALSSDLFSTSDLSSALSLDLFSTSDLYSDSTGSEWLRCDVVGCLAVGFRSQLRWFSVRIFPDSESCRDTLATVHRTLSSPIAYGRAPTEDARASGDTALSSPCWDLLATMCRVVNYHSSWARQRQVELFDAFGIWVLCQGNQGFTVGRGFNLAGGAPGGG</sequence>
<dbReference type="AlphaFoldDB" id="A0A2Z7ARD4"/>
<accession>A0A2Z7ARD4</accession>
<dbReference type="Proteomes" id="UP000250235">
    <property type="component" value="Unassembled WGS sequence"/>
</dbReference>
<protein>
    <submittedName>
        <fullName evidence="1">Uncharacterized protein</fullName>
    </submittedName>
</protein>